<evidence type="ECO:0000256" key="2">
    <source>
        <dbReference type="ARBA" id="ARBA00022723"/>
    </source>
</evidence>
<dbReference type="Gene3D" id="2.60.40.1220">
    <property type="match status" value="1"/>
</dbReference>
<dbReference type="OrthoDB" id="9796814at2"/>
<keyword evidence="3" id="KW-0732">Signal</keyword>
<dbReference type="EMBL" id="BIFS01000001">
    <property type="protein sequence ID" value="GCE19092.1"/>
    <property type="molecule type" value="Genomic_DNA"/>
</dbReference>
<dbReference type="GO" id="GO:0005886">
    <property type="term" value="C:plasma membrane"/>
    <property type="evidence" value="ECO:0007669"/>
    <property type="project" value="TreeGrafter"/>
</dbReference>
<dbReference type="InterPro" id="IPR007348">
    <property type="entry name" value="CopC_dom"/>
</dbReference>
<dbReference type="InterPro" id="IPR032694">
    <property type="entry name" value="CopC/D"/>
</dbReference>
<dbReference type="AlphaFoldDB" id="A0A402AIZ3"/>
<feature type="domain" description="CopC" evidence="5">
    <location>
        <begin position="42"/>
        <end position="138"/>
    </location>
</feature>
<sequence length="167" mass="18405">MSTQRQPSSMLIKKASLICCVICCVLFLSIPRDAHAMGLYAHYAHSDPAINAHLPSGDSPVAVQVWFTERIEPKFSHVEVYDQDGERIDRHDSKVGSDGASLRVSLLAGLIDGTYTVVYHNISQEDGHMVFGNFNFVVGGGYRPGRQRLTLLRFLILTVILTFGALA</sequence>
<keyword evidence="2" id="KW-0479">Metal-binding</keyword>
<dbReference type="RefSeq" id="WP_126550881.1">
    <property type="nucleotide sequence ID" value="NZ_BIFS01000001.1"/>
</dbReference>
<name>A0A402AIZ3_9CHLR</name>
<dbReference type="GO" id="GO:0046688">
    <property type="term" value="P:response to copper ion"/>
    <property type="evidence" value="ECO:0007669"/>
    <property type="project" value="InterPro"/>
</dbReference>
<evidence type="ECO:0000256" key="4">
    <source>
        <dbReference type="ARBA" id="ARBA00023008"/>
    </source>
</evidence>
<dbReference type="PANTHER" id="PTHR34820:SF4">
    <property type="entry name" value="INNER MEMBRANE PROTEIN YEBZ"/>
    <property type="match status" value="1"/>
</dbReference>
<gene>
    <name evidence="6" type="ORF">KDK_28920</name>
</gene>
<dbReference type="PANTHER" id="PTHR34820">
    <property type="entry name" value="INNER MEMBRANE PROTEIN YEBZ"/>
    <property type="match status" value="1"/>
</dbReference>
<dbReference type="GO" id="GO:0042597">
    <property type="term" value="C:periplasmic space"/>
    <property type="evidence" value="ECO:0007669"/>
    <property type="project" value="InterPro"/>
</dbReference>
<accession>A0A402AIZ3</accession>
<keyword evidence="7" id="KW-1185">Reference proteome</keyword>
<protein>
    <recommendedName>
        <fullName evidence="5">CopC domain-containing protein</fullName>
    </recommendedName>
</protein>
<comment type="subcellular location">
    <subcellularLocation>
        <location evidence="1">Cell envelope</location>
    </subcellularLocation>
</comment>
<dbReference type="Pfam" id="PF04234">
    <property type="entry name" value="CopC"/>
    <property type="match status" value="1"/>
</dbReference>
<evidence type="ECO:0000313" key="7">
    <source>
        <dbReference type="Proteomes" id="UP000287188"/>
    </source>
</evidence>
<evidence type="ECO:0000256" key="3">
    <source>
        <dbReference type="ARBA" id="ARBA00022729"/>
    </source>
</evidence>
<organism evidence="6 7">
    <name type="scientific">Dictyobacter kobayashii</name>
    <dbReference type="NCBI Taxonomy" id="2014872"/>
    <lineage>
        <taxon>Bacteria</taxon>
        <taxon>Bacillati</taxon>
        <taxon>Chloroflexota</taxon>
        <taxon>Ktedonobacteria</taxon>
        <taxon>Ktedonobacterales</taxon>
        <taxon>Dictyobacteraceae</taxon>
        <taxon>Dictyobacter</taxon>
    </lineage>
</organism>
<dbReference type="SUPFAM" id="SSF81296">
    <property type="entry name" value="E set domains"/>
    <property type="match status" value="1"/>
</dbReference>
<dbReference type="GO" id="GO:0006825">
    <property type="term" value="P:copper ion transport"/>
    <property type="evidence" value="ECO:0007669"/>
    <property type="project" value="InterPro"/>
</dbReference>
<evidence type="ECO:0000259" key="5">
    <source>
        <dbReference type="Pfam" id="PF04234"/>
    </source>
</evidence>
<evidence type="ECO:0000313" key="6">
    <source>
        <dbReference type="EMBL" id="GCE19092.1"/>
    </source>
</evidence>
<dbReference type="GO" id="GO:0005507">
    <property type="term" value="F:copper ion binding"/>
    <property type="evidence" value="ECO:0007669"/>
    <property type="project" value="InterPro"/>
</dbReference>
<dbReference type="InterPro" id="IPR014756">
    <property type="entry name" value="Ig_E-set"/>
</dbReference>
<dbReference type="GO" id="GO:0030313">
    <property type="term" value="C:cell envelope"/>
    <property type="evidence" value="ECO:0007669"/>
    <property type="project" value="UniProtKB-SubCell"/>
</dbReference>
<dbReference type="InterPro" id="IPR014755">
    <property type="entry name" value="Cu-Rt/internalin_Ig-like"/>
</dbReference>
<reference evidence="7" key="1">
    <citation type="submission" date="2018-12" db="EMBL/GenBank/DDBJ databases">
        <title>Tengunoibacter tsumagoiensis gen. nov., sp. nov., Dictyobacter kobayashii sp. nov., D. alpinus sp. nov., and D. joshuensis sp. nov. and description of Dictyobacteraceae fam. nov. within the order Ktedonobacterales isolated from Tengu-no-mugimeshi.</title>
        <authorList>
            <person name="Wang C.M."/>
            <person name="Zheng Y."/>
            <person name="Sakai Y."/>
            <person name="Toyoda A."/>
            <person name="Minakuchi Y."/>
            <person name="Abe K."/>
            <person name="Yokota A."/>
            <person name="Yabe S."/>
        </authorList>
    </citation>
    <scope>NUCLEOTIDE SEQUENCE [LARGE SCALE GENOMIC DNA]</scope>
    <source>
        <strain evidence="7">Uno11</strain>
    </source>
</reference>
<comment type="caution">
    <text evidence="6">The sequence shown here is derived from an EMBL/GenBank/DDBJ whole genome shotgun (WGS) entry which is preliminary data.</text>
</comment>
<evidence type="ECO:0000256" key="1">
    <source>
        <dbReference type="ARBA" id="ARBA00004196"/>
    </source>
</evidence>
<proteinExistence type="predicted"/>
<keyword evidence="4" id="KW-0186">Copper</keyword>
<dbReference type="Proteomes" id="UP000287188">
    <property type="component" value="Unassembled WGS sequence"/>
</dbReference>